<dbReference type="GO" id="GO:0003677">
    <property type="term" value="F:DNA binding"/>
    <property type="evidence" value="ECO:0007669"/>
    <property type="project" value="InterPro"/>
</dbReference>
<dbReference type="PROSITE" id="PS51832">
    <property type="entry name" value="HD_GYP"/>
    <property type="match status" value="1"/>
</dbReference>
<feature type="domain" description="HD-GYP" evidence="2">
    <location>
        <begin position="226"/>
        <end position="429"/>
    </location>
</feature>
<protein>
    <submittedName>
        <fullName evidence="3">LuxR family transcriptional regulator</fullName>
    </submittedName>
</protein>
<dbReference type="PANTHER" id="PTHR45228:SF1">
    <property type="entry name" value="CYCLIC DI-GMP PHOSPHODIESTERASE TM_0186"/>
    <property type="match status" value="1"/>
</dbReference>
<organism evidence="3 4">
    <name type="scientific">Caballeronia sordidicola</name>
    <name type="common">Burkholderia sordidicola</name>
    <dbReference type="NCBI Taxonomy" id="196367"/>
    <lineage>
        <taxon>Bacteria</taxon>
        <taxon>Pseudomonadati</taxon>
        <taxon>Pseudomonadota</taxon>
        <taxon>Betaproteobacteria</taxon>
        <taxon>Burkholderiales</taxon>
        <taxon>Burkholderiaceae</taxon>
        <taxon>Caballeronia</taxon>
    </lineage>
</organism>
<dbReference type="GO" id="GO:0006355">
    <property type="term" value="P:regulation of DNA-templated transcription"/>
    <property type="evidence" value="ECO:0007669"/>
    <property type="project" value="InterPro"/>
</dbReference>
<evidence type="ECO:0000313" key="3">
    <source>
        <dbReference type="EMBL" id="SAL53018.1"/>
    </source>
</evidence>
<dbReference type="InterPro" id="IPR037522">
    <property type="entry name" value="HD_GYP_dom"/>
</dbReference>
<dbReference type="PANTHER" id="PTHR45228">
    <property type="entry name" value="CYCLIC DI-GMP PHOSPHODIESTERASE TM_0186-RELATED"/>
    <property type="match status" value="1"/>
</dbReference>
<sequence>MQSDRSARSDIRAFDAVKALAFIGDLSMGQPTDHSLRTAWLALQLAQAAGTDAAGCATAREASLLRWSGCTANASGFADALGDDIAGREAMLANRPDWDEPLHAQPGGLGATIQPLAQIHCEVSGEVARMLGLAHETETTLRHIFEAWDGQGLPARMAGPQVPAPVFMVALAGDIEIFSRVYGLDRALALIAHRADIRYPARLAALVSRHAGTWLNALDALQPGEIDEALLTPQMQQVTSPELIADVIDLKLPWMTGFSREVAATAATCCARLSLDNDAQERVYRAGLIHGIGRAAVPNALWNMPGRLSASAWEKVRLVPYWTSRAGKQTGTLEQAAELASFAYERLDGTGYFRSAGNAALPLEARVLAAAAAWVALRSPRPWREAMSPGAAAELMRAETAQGRFDAAVVDALLASGPAQPRRPRYDARPQAVRLSAREIDVLRSISRGASNKEAARELELSPSTVRTHVESVFRKLECSTRAAATLKASGMGFL</sequence>
<dbReference type="Pfam" id="PF13487">
    <property type="entry name" value="HD_5"/>
    <property type="match status" value="1"/>
</dbReference>
<dbReference type="Gene3D" id="1.10.10.10">
    <property type="entry name" value="Winged helix-like DNA-binding domain superfamily/Winged helix DNA-binding domain"/>
    <property type="match status" value="1"/>
</dbReference>
<dbReference type="InterPro" id="IPR016032">
    <property type="entry name" value="Sig_transdc_resp-reg_C-effctor"/>
</dbReference>
<proteinExistence type="predicted"/>
<gene>
    <name evidence="3" type="ORF">AWB64_05755</name>
</gene>
<dbReference type="PRINTS" id="PR00038">
    <property type="entry name" value="HTHLUXR"/>
</dbReference>
<dbReference type="OrthoDB" id="9763857at2"/>
<dbReference type="PROSITE" id="PS50043">
    <property type="entry name" value="HTH_LUXR_2"/>
    <property type="match status" value="1"/>
</dbReference>
<dbReference type="RefSeq" id="WP_060858724.1">
    <property type="nucleotide sequence ID" value="NZ_FCOC02000029.1"/>
</dbReference>
<evidence type="ECO:0000313" key="4">
    <source>
        <dbReference type="Proteomes" id="UP000054893"/>
    </source>
</evidence>
<dbReference type="CDD" id="cd06170">
    <property type="entry name" value="LuxR_C_like"/>
    <property type="match status" value="1"/>
</dbReference>
<dbReference type="Pfam" id="PF00196">
    <property type="entry name" value="GerE"/>
    <property type="match status" value="1"/>
</dbReference>
<name>A0A158I8W7_CABSO</name>
<reference evidence="3 4" key="1">
    <citation type="submission" date="2016-01" db="EMBL/GenBank/DDBJ databases">
        <authorList>
            <person name="Oliw E.H."/>
        </authorList>
    </citation>
    <scope>NUCLEOTIDE SEQUENCE [LARGE SCALE GENOMIC DNA]</scope>
    <source>
        <strain evidence="3">LMG 22029</strain>
    </source>
</reference>
<dbReference type="Gene3D" id="1.10.3210.10">
    <property type="entry name" value="Hypothetical protein af1432"/>
    <property type="match status" value="2"/>
</dbReference>
<dbReference type="SUPFAM" id="SSF109604">
    <property type="entry name" value="HD-domain/PDEase-like"/>
    <property type="match status" value="1"/>
</dbReference>
<accession>A0A158I8W7</accession>
<dbReference type="InterPro" id="IPR000792">
    <property type="entry name" value="Tscrpt_reg_LuxR_C"/>
</dbReference>
<dbReference type="AlphaFoldDB" id="A0A158I8W7"/>
<dbReference type="Proteomes" id="UP000054893">
    <property type="component" value="Unassembled WGS sequence"/>
</dbReference>
<feature type="domain" description="HTH luxR-type" evidence="1">
    <location>
        <begin position="428"/>
        <end position="493"/>
    </location>
</feature>
<evidence type="ECO:0000259" key="2">
    <source>
        <dbReference type="PROSITE" id="PS51832"/>
    </source>
</evidence>
<dbReference type="EMBL" id="FCOC02000029">
    <property type="protein sequence ID" value="SAL53018.1"/>
    <property type="molecule type" value="Genomic_DNA"/>
</dbReference>
<dbReference type="InterPro" id="IPR036388">
    <property type="entry name" value="WH-like_DNA-bd_sf"/>
</dbReference>
<dbReference type="SMART" id="SM00421">
    <property type="entry name" value="HTH_LUXR"/>
    <property type="match status" value="1"/>
</dbReference>
<evidence type="ECO:0000259" key="1">
    <source>
        <dbReference type="PROSITE" id="PS50043"/>
    </source>
</evidence>
<dbReference type="SUPFAM" id="SSF46894">
    <property type="entry name" value="C-terminal effector domain of the bipartite response regulators"/>
    <property type="match status" value="1"/>
</dbReference>
<dbReference type="InterPro" id="IPR052020">
    <property type="entry name" value="Cyclic_di-GMP/3'3'-cGAMP_PDE"/>
</dbReference>